<feature type="domain" description="Thioesterase" evidence="3">
    <location>
        <begin position="23"/>
        <end position="240"/>
    </location>
</feature>
<dbReference type="SUPFAM" id="SSF53474">
    <property type="entry name" value="alpha/beta-Hydrolases"/>
    <property type="match status" value="1"/>
</dbReference>
<accession>A0ABW5H462</accession>
<dbReference type="InterPro" id="IPR029058">
    <property type="entry name" value="AB_hydrolase_fold"/>
</dbReference>
<dbReference type="Gene3D" id="3.40.50.1820">
    <property type="entry name" value="alpha/beta hydrolase"/>
    <property type="match status" value="1"/>
</dbReference>
<dbReference type="EMBL" id="JBHUKS010000006">
    <property type="protein sequence ID" value="MFD2467946.1"/>
    <property type="molecule type" value="Genomic_DNA"/>
</dbReference>
<sequence>MSITGTNSDRWLRRFRPAPAAARRLVCFPHAGGSASFYRPVAAAHPPGIDVVVLQYPGRQDRYREQCLPTVETYADQIAEILRGEPELPTVYFGHSMGASVAFETALRTGSASALVVSGRRAPATRRAEHFHRLADAELLREVERLGGTDTAMLDDAEMRRLALHAIRNDYRAAETYRGRPEAQVDCPVVALIGDADPKATLAEVDRWREHTTAAFRRKAFPGGHFYLTAHAAAVNREISGELARAGRAPHSRQDRGATAPRTGISAASS</sequence>
<evidence type="ECO:0000313" key="5">
    <source>
        <dbReference type="Proteomes" id="UP001597483"/>
    </source>
</evidence>
<dbReference type="Pfam" id="PF00975">
    <property type="entry name" value="Thioesterase"/>
    <property type="match status" value="1"/>
</dbReference>
<organism evidence="4 5">
    <name type="scientific">Amycolatopsis silviterrae</name>
    <dbReference type="NCBI Taxonomy" id="1656914"/>
    <lineage>
        <taxon>Bacteria</taxon>
        <taxon>Bacillati</taxon>
        <taxon>Actinomycetota</taxon>
        <taxon>Actinomycetes</taxon>
        <taxon>Pseudonocardiales</taxon>
        <taxon>Pseudonocardiaceae</taxon>
        <taxon>Amycolatopsis</taxon>
    </lineage>
</organism>
<dbReference type="RefSeq" id="WP_378303128.1">
    <property type="nucleotide sequence ID" value="NZ_JBHUKS010000006.1"/>
</dbReference>
<comment type="similarity">
    <text evidence="1">Belongs to the thioesterase family.</text>
</comment>
<dbReference type="PANTHER" id="PTHR11487:SF0">
    <property type="entry name" value="S-ACYL FATTY ACID SYNTHASE THIOESTERASE, MEDIUM CHAIN"/>
    <property type="match status" value="1"/>
</dbReference>
<protein>
    <submittedName>
        <fullName evidence="4">Thioesterase II family protein</fullName>
    </submittedName>
</protein>
<reference evidence="5" key="1">
    <citation type="journal article" date="2019" name="Int. J. Syst. Evol. Microbiol.">
        <title>The Global Catalogue of Microorganisms (GCM) 10K type strain sequencing project: providing services to taxonomists for standard genome sequencing and annotation.</title>
        <authorList>
            <consortium name="The Broad Institute Genomics Platform"/>
            <consortium name="The Broad Institute Genome Sequencing Center for Infectious Disease"/>
            <person name="Wu L."/>
            <person name="Ma J."/>
        </authorList>
    </citation>
    <scope>NUCLEOTIDE SEQUENCE [LARGE SCALE GENOMIC DNA]</scope>
    <source>
        <strain evidence="5">CGMCC 4.7641</strain>
    </source>
</reference>
<name>A0ABW5H462_9PSEU</name>
<dbReference type="InterPro" id="IPR001031">
    <property type="entry name" value="Thioesterase"/>
</dbReference>
<keyword evidence="5" id="KW-1185">Reference proteome</keyword>
<evidence type="ECO:0000313" key="4">
    <source>
        <dbReference type="EMBL" id="MFD2467946.1"/>
    </source>
</evidence>
<feature type="region of interest" description="Disordered" evidence="2">
    <location>
        <begin position="244"/>
        <end position="270"/>
    </location>
</feature>
<proteinExistence type="inferred from homology"/>
<dbReference type="InterPro" id="IPR012223">
    <property type="entry name" value="TEII"/>
</dbReference>
<dbReference type="PANTHER" id="PTHR11487">
    <property type="entry name" value="THIOESTERASE"/>
    <property type="match status" value="1"/>
</dbReference>
<evidence type="ECO:0000256" key="1">
    <source>
        <dbReference type="ARBA" id="ARBA00007169"/>
    </source>
</evidence>
<evidence type="ECO:0000256" key="2">
    <source>
        <dbReference type="SAM" id="MobiDB-lite"/>
    </source>
</evidence>
<dbReference type="Proteomes" id="UP001597483">
    <property type="component" value="Unassembled WGS sequence"/>
</dbReference>
<comment type="caution">
    <text evidence="4">The sequence shown here is derived from an EMBL/GenBank/DDBJ whole genome shotgun (WGS) entry which is preliminary data.</text>
</comment>
<evidence type="ECO:0000259" key="3">
    <source>
        <dbReference type="Pfam" id="PF00975"/>
    </source>
</evidence>
<gene>
    <name evidence="4" type="ORF">ACFSVL_11100</name>
</gene>